<organism evidence="2 3">
    <name type="scientific">Malus domestica</name>
    <name type="common">Apple</name>
    <name type="synonym">Pyrus malus</name>
    <dbReference type="NCBI Taxonomy" id="3750"/>
    <lineage>
        <taxon>Eukaryota</taxon>
        <taxon>Viridiplantae</taxon>
        <taxon>Streptophyta</taxon>
        <taxon>Embryophyta</taxon>
        <taxon>Tracheophyta</taxon>
        <taxon>Spermatophyta</taxon>
        <taxon>Magnoliopsida</taxon>
        <taxon>eudicotyledons</taxon>
        <taxon>Gunneridae</taxon>
        <taxon>Pentapetalae</taxon>
        <taxon>rosids</taxon>
        <taxon>fabids</taxon>
        <taxon>Rosales</taxon>
        <taxon>Rosaceae</taxon>
        <taxon>Amygdaloideae</taxon>
        <taxon>Maleae</taxon>
        <taxon>Malus</taxon>
    </lineage>
</organism>
<keyword evidence="1" id="KW-0472">Membrane</keyword>
<dbReference type="Proteomes" id="UP000290289">
    <property type="component" value="Chromosome 3"/>
</dbReference>
<name>A0A498KAX1_MALDO</name>
<comment type="caution">
    <text evidence="2">The sequence shown here is derived from an EMBL/GenBank/DDBJ whole genome shotgun (WGS) entry which is preliminary data.</text>
</comment>
<dbReference type="EMBL" id="RDQH01000329">
    <property type="protein sequence ID" value="RXI04628.1"/>
    <property type="molecule type" value="Genomic_DNA"/>
</dbReference>
<protein>
    <submittedName>
        <fullName evidence="2">Uncharacterized protein</fullName>
    </submittedName>
</protein>
<evidence type="ECO:0000256" key="1">
    <source>
        <dbReference type="SAM" id="Phobius"/>
    </source>
</evidence>
<evidence type="ECO:0000313" key="3">
    <source>
        <dbReference type="Proteomes" id="UP000290289"/>
    </source>
</evidence>
<feature type="transmembrane region" description="Helical" evidence="1">
    <location>
        <begin position="12"/>
        <end position="29"/>
    </location>
</feature>
<sequence length="261" mass="29259">MPRTLTLARFKALMLFLSVFLNLYFIFLHEPPTLLSIYTSFSTTCRHLVFAVASSRSWSHREPYLLLWCSPASTRTFAFLDRAPINSFDEKFVTPVVVSDIDQHHSPDLSTVFGLNPNQSSIDPQALVHNQCVELVHHANASVHQPYASPAPPHPNLPLRHYRYLPLPPQFPYRNLTLLELLSRDISARNWVNEGKNDIVLGSEIDVALGNSEACAKGWDLVVVRGESDSKNGVEEVTELVVGEGRRIVLHGTELGIAVRN</sequence>
<dbReference type="AlphaFoldDB" id="A0A498KAX1"/>
<reference evidence="2 3" key="1">
    <citation type="submission" date="2018-10" db="EMBL/GenBank/DDBJ databases">
        <title>A high-quality apple genome assembly.</title>
        <authorList>
            <person name="Hu J."/>
        </authorList>
    </citation>
    <scope>NUCLEOTIDE SEQUENCE [LARGE SCALE GENOMIC DNA]</scope>
    <source>
        <strain evidence="3">cv. HFTH1</strain>
        <tissue evidence="2">Young leaf</tissue>
    </source>
</reference>
<accession>A0A498KAX1</accession>
<proteinExistence type="predicted"/>
<keyword evidence="1" id="KW-1133">Transmembrane helix</keyword>
<dbReference type="STRING" id="3750.A0A498KAX1"/>
<evidence type="ECO:0000313" key="2">
    <source>
        <dbReference type="EMBL" id="RXI04628.1"/>
    </source>
</evidence>
<keyword evidence="1" id="KW-0812">Transmembrane</keyword>
<gene>
    <name evidence="2" type="ORF">DVH24_038902</name>
</gene>
<keyword evidence="3" id="KW-1185">Reference proteome</keyword>